<dbReference type="SMART" id="SM00345">
    <property type="entry name" value="HTH_GNTR"/>
    <property type="match status" value="1"/>
</dbReference>
<keyword evidence="1" id="KW-0805">Transcription regulation</keyword>
<dbReference type="PANTHER" id="PTHR44846:SF17">
    <property type="entry name" value="GNTR-FAMILY TRANSCRIPTIONAL REGULATOR"/>
    <property type="match status" value="1"/>
</dbReference>
<keyword evidence="3" id="KW-0804">Transcription</keyword>
<evidence type="ECO:0000256" key="3">
    <source>
        <dbReference type="ARBA" id="ARBA00023163"/>
    </source>
</evidence>
<dbReference type="Proteomes" id="UP001500618">
    <property type="component" value="Unassembled WGS sequence"/>
</dbReference>
<evidence type="ECO:0000256" key="1">
    <source>
        <dbReference type="ARBA" id="ARBA00023015"/>
    </source>
</evidence>
<dbReference type="SUPFAM" id="SSF64288">
    <property type="entry name" value="Chorismate lyase-like"/>
    <property type="match status" value="1"/>
</dbReference>
<feature type="domain" description="HTH gntR-type" evidence="4">
    <location>
        <begin position="14"/>
        <end position="82"/>
    </location>
</feature>
<evidence type="ECO:0000313" key="5">
    <source>
        <dbReference type="EMBL" id="GAA1708428.1"/>
    </source>
</evidence>
<evidence type="ECO:0000313" key="6">
    <source>
        <dbReference type="Proteomes" id="UP001500618"/>
    </source>
</evidence>
<evidence type="ECO:0000259" key="4">
    <source>
        <dbReference type="PROSITE" id="PS50949"/>
    </source>
</evidence>
<dbReference type="EMBL" id="BAAANY010000032">
    <property type="protein sequence ID" value="GAA1708428.1"/>
    <property type="molecule type" value="Genomic_DNA"/>
</dbReference>
<dbReference type="PANTHER" id="PTHR44846">
    <property type="entry name" value="MANNOSYL-D-GLYCERATE TRANSPORT/METABOLISM SYSTEM REPRESSOR MNGR-RELATED"/>
    <property type="match status" value="1"/>
</dbReference>
<dbReference type="Gene3D" id="1.10.10.10">
    <property type="entry name" value="Winged helix-like DNA-binding domain superfamily/Winged helix DNA-binding domain"/>
    <property type="match status" value="1"/>
</dbReference>
<evidence type="ECO:0000256" key="2">
    <source>
        <dbReference type="ARBA" id="ARBA00023125"/>
    </source>
</evidence>
<proteinExistence type="predicted"/>
<dbReference type="InterPro" id="IPR036390">
    <property type="entry name" value="WH_DNA-bd_sf"/>
</dbReference>
<organism evidence="5 6">
    <name type="scientific">Fodinicola feengrottensis</name>
    <dbReference type="NCBI Taxonomy" id="435914"/>
    <lineage>
        <taxon>Bacteria</taxon>
        <taxon>Bacillati</taxon>
        <taxon>Actinomycetota</taxon>
        <taxon>Actinomycetes</taxon>
        <taxon>Mycobacteriales</taxon>
        <taxon>Fodinicola</taxon>
    </lineage>
</organism>
<dbReference type="CDD" id="cd07377">
    <property type="entry name" value="WHTH_GntR"/>
    <property type="match status" value="1"/>
</dbReference>
<dbReference type="Gene3D" id="3.40.1410.10">
    <property type="entry name" value="Chorismate lyase-like"/>
    <property type="match status" value="1"/>
</dbReference>
<sequence length="247" mass="26781">MVVPALKVDRSSPVPLYFQVAEQLQSAIETGELPTGSRLENEIQLAGQLGLSRPTMRQAIQYLVDQGLLVRKRGVGTEVVANRVRRSVELTSLYDDLTAAGQTPTTSVLELQNTTADDVVAHHLGIEPGTGVVRLKRLRCAQGEPLALLTNFLPAGFVRLTKKDLERAGLYELLKAAGIRLCTASQTIGAKNASNAEAQALQEGRRAALLTMTRVAYDERGVAVEFGHHLYRASRYTFAVSVATTRG</sequence>
<dbReference type="SMART" id="SM00866">
    <property type="entry name" value="UTRA"/>
    <property type="match status" value="1"/>
</dbReference>
<comment type="caution">
    <text evidence="5">The sequence shown here is derived from an EMBL/GenBank/DDBJ whole genome shotgun (WGS) entry which is preliminary data.</text>
</comment>
<dbReference type="InterPro" id="IPR028978">
    <property type="entry name" value="Chorismate_lyase_/UTRA_dom_sf"/>
</dbReference>
<dbReference type="InterPro" id="IPR036388">
    <property type="entry name" value="WH-like_DNA-bd_sf"/>
</dbReference>
<protein>
    <submittedName>
        <fullName evidence="5">GntR family transcriptional regulator</fullName>
    </submittedName>
</protein>
<dbReference type="InterPro" id="IPR050679">
    <property type="entry name" value="Bact_HTH_transcr_reg"/>
</dbReference>
<dbReference type="Pfam" id="PF00392">
    <property type="entry name" value="GntR"/>
    <property type="match status" value="1"/>
</dbReference>
<reference evidence="5 6" key="1">
    <citation type="journal article" date="2019" name="Int. J. Syst. Evol. Microbiol.">
        <title>The Global Catalogue of Microorganisms (GCM) 10K type strain sequencing project: providing services to taxonomists for standard genome sequencing and annotation.</title>
        <authorList>
            <consortium name="The Broad Institute Genomics Platform"/>
            <consortium name="The Broad Institute Genome Sequencing Center for Infectious Disease"/>
            <person name="Wu L."/>
            <person name="Ma J."/>
        </authorList>
    </citation>
    <scope>NUCLEOTIDE SEQUENCE [LARGE SCALE GENOMIC DNA]</scope>
    <source>
        <strain evidence="5 6">JCM 14718</strain>
    </source>
</reference>
<dbReference type="InterPro" id="IPR000524">
    <property type="entry name" value="Tscrpt_reg_HTH_GntR"/>
</dbReference>
<keyword evidence="2" id="KW-0238">DNA-binding</keyword>
<dbReference type="SUPFAM" id="SSF46785">
    <property type="entry name" value="Winged helix' DNA-binding domain"/>
    <property type="match status" value="1"/>
</dbReference>
<keyword evidence="6" id="KW-1185">Reference proteome</keyword>
<dbReference type="PRINTS" id="PR00035">
    <property type="entry name" value="HTHGNTR"/>
</dbReference>
<dbReference type="Pfam" id="PF07702">
    <property type="entry name" value="UTRA"/>
    <property type="match status" value="1"/>
</dbReference>
<name>A0ABN2IN89_9ACTN</name>
<gene>
    <name evidence="5" type="ORF">GCM10009765_67440</name>
</gene>
<dbReference type="InterPro" id="IPR011663">
    <property type="entry name" value="UTRA"/>
</dbReference>
<dbReference type="PROSITE" id="PS50949">
    <property type="entry name" value="HTH_GNTR"/>
    <property type="match status" value="1"/>
</dbReference>
<accession>A0ABN2IN89</accession>